<dbReference type="Proteomes" id="UP001348265">
    <property type="component" value="Unassembled WGS sequence"/>
</dbReference>
<proteinExistence type="predicted"/>
<name>A0ABU7WXF7_9ACTN</name>
<evidence type="ECO:0000313" key="2">
    <source>
        <dbReference type="Proteomes" id="UP001348265"/>
    </source>
</evidence>
<evidence type="ECO:0000313" key="1">
    <source>
        <dbReference type="EMBL" id="MEF3115867.1"/>
    </source>
</evidence>
<sequence>MRNERQALAVTLGLLLLVGCALLLRELTGVWAAFAVSCGLTLAGYAAPGLARELTVAATPGDSAGPSWAVCGPS</sequence>
<organism evidence="1 2">
    <name type="scientific">Streptomyces chrestomyceticus</name>
    <dbReference type="NCBI Taxonomy" id="68185"/>
    <lineage>
        <taxon>Bacteria</taxon>
        <taxon>Bacillati</taxon>
        <taxon>Actinomycetota</taxon>
        <taxon>Actinomycetes</taxon>
        <taxon>Kitasatosporales</taxon>
        <taxon>Streptomycetaceae</taxon>
        <taxon>Streptomyces</taxon>
    </lineage>
</organism>
<gene>
    <name evidence="1" type="ORF">RB636_22055</name>
</gene>
<dbReference type="PROSITE" id="PS51257">
    <property type="entry name" value="PROKAR_LIPOPROTEIN"/>
    <property type="match status" value="1"/>
</dbReference>
<protein>
    <submittedName>
        <fullName evidence="1">Uncharacterized protein</fullName>
    </submittedName>
</protein>
<dbReference type="RefSeq" id="WP_331787845.1">
    <property type="nucleotide sequence ID" value="NZ_JAVFKM010000011.1"/>
</dbReference>
<keyword evidence="2" id="KW-1185">Reference proteome</keyword>
<reference evidence="1 2" key="1">
    <citation type="submission" date="2023-08" db="EMBL/GenBank/DDBJ databases">
        <authorList>
            <person name="Sharma P."/>
            <person name="Verma V."/>
            <person name="Mohan M.K."/>
            <person name="Dubey A.K."/>
        </authorList>
    </citation>
    <scope>NUCLEOTIDE SEQUENCE [LARGE SCALE GENOMIC DNA]</scope>
    <source>
        <strain evidence="1 2">ADP4</strain>
    </source>
</reference>
<accession>A0ABU7WXF7</accession>
<dbReference type="EMBL" id="JAVFKM010000011">
    <property type="protein sequence ID" value="MEF3115867.1"/>
    <property type="molecule type" value="Genomic_DNA"/>
</dbReference>
<comment type="caution">
    <text evidence="1">The sequence shown here is derived from an EMBL/GenBank/DDBJ whole genome shotgun (WGS) entry which is preliminary data.</text>
</comment>